<reference evidence="1 2" key="1">
    <citation type="submission" date="2018-12" db="EMBL/GenBank/DDBJ databases">
        <authorList>
            <person name="Criscuolo A."/>
        </authorList>
    </citation>
    <scope>NUCLEOTIDE SEQUENCE [LARGE SCALE GENOMIC DNA]</scope>
    <source>
        <strain evidence="1">ACIP1116241</strain>
    </source>
</reference>
<keyword evidence="2" id="KW-1185">Reference proteome</keyword>
<sequence length="236" mass="26441">MAKQKKVPVPISAIESRFVSQLGFLQRSMEAYDAGAHDEVLRMAVALRTLLHKSRTSHPLVEQVHLQDTPLLSRCRLAAGNLISEFPLAMMMMGDDETVYVPLLNDFPFAPSRYLKASEWQDERVIVLREMGQEQSLTRWDLVLALANQDGGAHSDPDGVPENYFALVHEHFGGFIATIGTGPEENIIGMEKATMRHIAWEAHTSLSQAWKVELGKRGCQCNSGRQFRYCCGKRTA</sequence>
<evidence type="ECO:0000313" key="2">
    <source>
        <dbReference type="Proteomes" id="UP000270743"/>
    </source>
</evidence>
<accession>A0A3S4GTM5</accession>
<name>A0A3S4GTM5_9RHOB</name>
<protein>
    <recommendedName>
        <fullName evidence="3">SEC-C motif protein</fullName>
    </recommendedName>
</protein>
<evidence type="ECO:0000313" key="1">
    <source>
        <dbReference type="EMBL" id="VDS10738.1"/>
    </source>
</evidence>
<dbReference type="OrthoDB" id="1551235at2"/>
<dbReference type="RefSeq" id="WP_126156278.1">
    <property type="nucleotide sequence ID" value="NZ_UZWE01000078.1"/>
</dbReference>
<proteinExistence type="predicted"/>
<evidence type="ECO:0008006" key="3">
    <source>
        <dbReference type="Google" id="ProtNLM"/>
    </source>
</evidence>
<organism evidence="1 2">
    <name type="scientific">Paracoccus haematequi</name>
    <dbReference type="NCBI Taxonomy" id="2491866"/>
    <lineage>
        <taxon>Bacteria</taxon>
        <taxon>Pseudomonadati</taxon>
        <taxon>Pseudomonadota</taxon>
        <taxon>Alphaproteobacteria</taxon>
        <taxon>Rhodobacterales</taxon>
        <taxon>Paracoccaceae</taxon>
        <taxon>Paracoccus</taxon>
    </lineage>
</organism>
<dbReference type="AlphaFoldDB" id="A0A3S4GTM5"/>
<gene>
    <name evidence="1" type="ORF">PARHAE_03957</name>
</gene>
<dbReference type="EMBL" id="UZWE01000078">
    <property type="protein sequence ID" value="VDS10738.1"/>
    <property type="molecule type" value="Genomic_DNA"/>
</dbReference>
<dbReference type="Proteomes" id="UP000270743">
    <property type="component" value="Unassembled WGS sequence"/>
</dbReference>